<protein>
    <recommendedName>
        <fullName evidence="3">Helix-turn-helix transcriptional regulator</fullName>
    </recommendedName>
</protein>
<proteinExistence type="predicted"/>
<organism evidence="1 2">
    <name type="scientific">Microtetraspora fusca</name>
    <dbReference type="NCBI Taxonomy" id="1997"/>
    <lineage>
        <taxon>Bacteria</taxon>
        <taxon>Bacillati</taxon>
        <taxon>Actinomycetota</taxon>
        <taxon>Actinomycetes</taxon>
        <taxon>Streptosporangiales</taxon>
        <taxon>Streptosporangiaceae</taxon>
        <taxon>Microtetraspora</taxon>
    </lineage>
</organism>
<evidence type="ECO:0000313" key="2">
    <source>
        <dbReference type="Proteomes" id="UP001602119"/>
    </source>
</evidence>
<accession>A0ABW6VJ98</accession>
<dbReference type="EMBL" id="JBIAXI010000049">
    <property type="protein sequence ID" value="MFF4779441.1"/>
    <property type="molecule type" value="Genomic_DNA"/>
</dbReference>
<sequence>MPRTPEDWERLGELLVARRVELNSEWSNRKRFTADADVDYRVVYDIEKAKRTNFSTAMIRRLEKAYGLRAGAIPALLVGADLESWTLSGSDSSPPKSDMDQLQTRTIRDGEFEVFLAEAKDAIGQLSPQQRDEAERTTIRLLRGILRDMGAQL</sequence>
<dbReference type="RefSeq" id="WP_387348217.1">
    <property type="nucleotide sequence ID" value="NZ_JBIAXI010000049.1"/>
</dbReference>
<keyword evidence="2" id="KW-1185">Reference proteome</keyword>
<reference evidence="1 2" key="1">
    <citation type="submission" date="2024-10" db="EMBL/GenBank/DDBJ databases">
        <title>The Natural Products Discovery Center: Release of the First 8490 Sequenced Strains for Exploring Actinobacteria Biosynthetic Diversity.</title>
        <authorList>
            <person name="Kalkreuter E."/>
            <person name="Kautsar S.A."/>
            <person name="Yang D."/>
            <person name="Bader C.D."/>
            <person name="Teijaro C.N."/>
            <person name="Fluegel L."/>
            <person name="Davis C.M."/>
            <person name="Simpson J.R."/>
            <person name="Lauterbach L."/>
            <person name="Steele A.D."/>
            <person name="Gui C."/>
            <person name="Meng S."/>
            <person name="Li G."/>
            <person name="Viehrig K."/>
            <person name="Ye F."/>
            <person name="Su P."/>
            <person name="Kiefer A.F."/>
            <person name="Nichols A."/>
            <person name="Cepeda A.J."/>
            <person name="Yan W."/>
            <person name="Fan B."/>
            <person name="Jiang Y."/>
            <person name="Adhikari A."/>
            <person name="Zheng C.-J."/>
            <person name="Schuster L."/>
            <person name="Cowan T.M."/>
            <person name="Smanski M.J."/>
            <person name="Chevrette M.G."/>
            <person name="De Carvalho L.P.S."/>
            <person name="Shen B."/>
        </authorList>
    </citation>
    <scope>NUCLEOTIDE SEQUENCE [LARGE SCALE GENOMIC DNA]</scope>
    <source>
        <strain evidence="1 2">NPDC001281</strain>
    </source>
</reference>
<evidence type="ECO:0008006" key="3">
    <source>
        <dbReference type="Google" id="ProtNLM"/>
    </source>
</evidence>
<gene>
    <name evidence="1" type="ORF">ACFY05_42160</name>
</gene>
<name>A0ABW6VJ98_MICFU</name>
<dbReference type="Proteomes" id="UP001602119">
    <property type="component" value="Unassembled WGS sequence"/>
</dbReference>
<evidence type="ECO:0000313" key="1">
    <source>
        <dbReference type="EMBL" id="MFF4779441.1"/>
    </source>
</evidence>
<comment type="caution">
    <text evidence="1">The sequence shown here is derived from an EMBL/GenBank/DDBJ whole genome shotgun (WGS) entry which is preliminary data.</text>
</comment>